<dbReference type="PRINTS" id="PR01007">
    <property type="entry name" value="FLGHOOKFLIK"/>
</dbReference>
<comment type="function">
    <text evidence="1">Controls the length of the flagellar hook.</text>
</comment>
<evidence type="ECO:0000256" key="2">
    <source>
        <dbReference type="ARBA" id="ARBA00009149"/>
    </source>
</evidence>
<feature type="domain" description="Flagellar hook-length control protein-like C-terminal" evidence="5">
    <location>
        <begin position="300"/>
        <end position="371"/>
    </location>
</feature>
<keyword evidence="6" id="KW-0966">Cell projection</keyword>
<name>A0ABX7DY14_9BACI</name>
<dbReference type="InterPro" id="IPR021136">
    <property type="entry name" value="Flagellar_hook_control-like_C"/>
</dbReference>
<dbReference type="Proteomes" id="UP000595691">
    <property type="component" value="Chromosome"/>
</dbReference>
<proteinExistence type="inferred from homology"/>
<evidence type="ECO:0000256" key="1">
    <source>
        <dbReference type="ARBA" id="ARBA00003944"/>
    </source>
</evidence>
<keyword evidence="7" id="KW-1185">Reference proteome</keyword>
<reference evidence="6 7" key="1">
    <citation type="submission" date="2020-11" db="EMBL/GenBank/DDBJ databases">
        <title>Taxonomic evaluation of the Bacillus sporothermodurans group of bacteria based on whole genome sequences.</title>
        <authorList>
            <person name="Fiedler G."/>
            <person name="Herbstmann A.-D."/>
            <person name="Doll E."/>
            <person name="Wenning M."/>
            <person name="Brinks E."/>
            <person name="Kabisch J."/>
            <person name="Breitenwieser F."/>
            <person name="Lappann M."/>
            <person name="Boehnlein C."/>
            <person name="Franz C."/>
        </authorList>
    </citation>
    <scope>NUCLEOTIDE SEQUENCE [LARGE SCALE GENOMIC DNA]</scope>
    <source>
        <strain evidence="6 7">JCM 19841</strain>
    </source>
</reference>
<evidence type="ECO:0000313" key="6">
    <source>
        <dbReference type="EMBL" id="QQZ07945.1"/>
    </source>
</evidence>
<dbReference type="Gene3D" id="3.30.750.140">
    <property type="match status" value="1"/>
</dbReference>
<dbReference type="EMBL" id="CP065425">
    <property type="protein sequence ID" value="QQZ07945.1"/>
    <property type="molecule type" value="Genomic_DNA"/>
</dbReference>
<keyword evidence="6" id="KW-0282">Flagellum</keyword>
<feature type="region of interest" description="Disordered" evidence="4">
    <location>
        <begin position="380"/>
        <end position="407"/>
    </location>
</feature>
<sequence>MNIGVLQMSAQLPVQQKLGQIGQIQQPKGFKNAFDMIANSQNGMTADSEQNLLEALNEILKVLKNGFMEDENSAGLLINETKPTEDQISDVIGLKKDEWKDQLTAIIDELLSLMKNNPIQSNQLLSVKKSMQDGEYIKGAADLLTVLSSLPKETLKHLNPDLLHVAAKTGAVIEGLAKQMDLSKSDIKNVSVLKESMQTVISKLETILAKDSNDNKNSILQNTFQRVLVDKQEAIKNNTNGSSSSSQTEIHEQPVSNPVAMQHMSKIEQFTIHVNKETKPVDYQQFIKDFSNIIGKSQLLKGDGTNKLLIKLYPEHLGSLRIEILQDKGMLTAKMFASTGSAKELLDSQLHQLKTAFTQQNIQVDKIDVIYGEAEAQRFDRGGNESGKQAFEQEQAKQTNELEDENNIHFSDLLQESLLEEKI</sequence>
<comment type="similarity">
    <text evidence="2">Belongs to the FliK family.</text>
</comment>
<dbReference type="InterPro" id="IPR038610">
    <property type="entry name" value="FliK-like_C_sf"/>
</dbReference>
<evidence type="ECO:0000256" key="3">
    <source>
        <dbReference type="ARBA" id="ARBA00022795"/>
    </source>
</evidence>
<protein>
    <submittedName>
        <fullName evidence="6">Flagellar hook-length control protein FliK</fullName>
    </submittedName>
</protein>
<evidence type="ECO:0000259" key="5">
    <source>
        <dbReference type="Pfam" id="PF02120"/>
    </source>
</evidence>
<dbReference type="Pfam" id="PF02120">
    <property type="entry name" value="Flg_hook"/>
    <property type="match status" value="1"/>
</dbReference>
<keyword evidence="6" id="KW-0969">Cilium</keyword>
<evidence type="ECO:0000256" key="4">
    <source>
        <dbReference type="SAM" id="MobiDB-lite"/>
    </source>
</evidence>
<gene>
    <name evidence="6" type="ORF">I5776_12695</name>
</gene>
<dbReference type="CDD" id="cd17470">
    <property type="entry name" value="T3SS_Flik_C"/>
    <property type="match status" value="1"/>
</dbReference>
<organism evidence="6 7">
    <name type="scientific">Heyndrickxia vini</name>
    <dbReference type="NCBI Taxonomy" id="1476025"/>
    <lineage>
        <taxon>Bacteria</taxon>
        <taxon>Bacillati</taxon>
        <taxon>Bacillota</taxon>
        <taxon>Bacilli</taxon>
        <taxon>Bacillales</taxon>
        <taxon>Bacillaceae</taxon>
        <taxon>Heyndrickxia</taxon>
    </lineage>
</organism>
<accession>A0ABX7DY14</accession>
<dbReference type="InterPro" id="IPR001635">
    <property type="entry name" value="Flag_hook_Flik"/>
</dbReference>
<evidence type="ECO:0000313" key="7">
    <source>
        <dbReference type="Proteomes" id="UP000595691"/>
    </source>
</evidence>
<keyword evidence="3" id="KW-1005">Bacterial flagellum biogenesis</keyword>
<dbReference type="RefSeq" id="WP_202776775.1">
    <property type="nucleotide sequence ID" value="NZ_CP065425.1"/>
</dbReference>